<accession>A0A811U363</accession>
<comment type="caution">
    <text evidence="2">The sequence shown here is derived from an EMBL/GenBank/DDBJ whole genome shotgun (WGS) entry which is preliminary data.</text>
</comment>
<dbReference type="Proteomes" id="UP000606786">
    <property type="component" value="Unassembled WGS sequence"/>
</dbReference>
<name>A0A811U363_CERCA</name>
<evidence type="ECO:0000313" key="3">
    <source>
        <dbReference type="Proteomes" id="UP000606786"/>
    </source>
</evidence>
<dbReference type="AlphaFoldDB" id="A0A811U363"/>
<sequence>MGDPSNVLYARRAELMEQKENAKILEGRTRMRVENSTPALSRSSQSHLRRCISNLSYFTLLVHFHSKYKQVQQAQHGHHKGIVLHVIVFVNSCLCSYTYVLYIYMHIHIHMYI</sequence>
<dbReference type="EMBL" id="CAJHJT010000001">
    <property type="protein sequence ID" value="CAD6993349.1"/>
    <property type="molecule type" value="Genomic_DNA"/>
</dbReference>
<gene>
    <name evidence="2" type="ORF">CCAP1982_LOCUS2167</name>
</gene>
<organism evidence="2 3">
    <name type="scientific">Ceratitis capitata</name>
    <name type="common">Mediterranean fruit fly</name>
    <name type="synonym">Tephritis capitata</name>
    <dbReference type="NCBI Taxonomy" id="7213"/>
    <lineage>
        <taxon>Eukaryota</taxon>
        <taxon>Metazoa</taxon>
        <taxon>Ecdysozoa</taxon>
        <taxon>Arthropoda</taxon>
        <taxon>Hexapoda</taxon>
        <taxon>Insecta</taxon>
        <taxon>Pterygota</taxon>
        <taxon>Neoptera</taxon>
        <taxon>Endopterygota</taxon>
        <taxon>Diptera</taxon>
        <taxon>Brachycera</taxon>
        <taxon>Muscomorpha</taxon>
        <taxon>Tephritoidea</taxon>
        <taxon>Tephritidae</taxon>
        <taxon>Ceratitis</taxon>
        <taxon>Ceratitis</taxon>
    </lineage>
</organism>
<evidence type="ECO:0000256" key="1">
    <source>
        <dbReference type="SAM" id="Phobius"/>
    </source>
</evidence>
<reference evidence="2" key="1">
    <citation type="submission" date="2020-11" db="EMBL/GenBank/DDBJ databases">
        <authorList>
            <person name="Whitehead M."/>
        </authorList>
    </citation>
    <scope>NUCLEOTIDE SEQUENCE</scope>
    <source>
        <strain evidence="2">EGII</strain>
    </source>
</reference>
<evidence type="ECO:0000313" key="2">
    <source>
        <dbReference type="EMBL" id="CAD6993349.1"/>
    </source>
</evidence>
<proteinExistence type="predicted"/>
<keyword evidence="3" id="KW-1185">Reference proteome</keyword>
<keyword evidence="1" id="KW-0472">Membrane</keyword>
<keyword evidence="1" id="KW-1133">Transmembrane helix</keyword>
<keyword evidence="1" id="KW-0812">Transmembrane</keyword>
<protein>
    <submittedName>
        <fullName evidence="2">(Mediterranean fruit fly) hypothetical protein</fullName>
    </submittedName>
</protein>
<feature type="transmembrane region" description="Helical" evidence="1">
    <location>
        <begin position="82"/>
        <end position="104"/>
    </location>
</feature>